<protein>
    <recommendedName>
        <fullName evidence="1">Nucleotide modification associated domain-containing protein</fullName>
    </recommendedName>
</protein>
<dbReference type="Proteomes" id="UP000266204">
    <property type="component" value="Segment"/>
</dbReference>
<name>A0A384ZRN4_9CAUD</name>
<evidence type="ECO:0000313" key="2">
    <source>
        <dbReference type="EMBL" id="AXC34311.1"/>
    </source>
</evidence>
<reference evidence="2 3" key="1">
    <citation type="journal article" date="2018" name="Arch. Virol.">
        <title>Complete genome sequence of C130_2, a novel myovirus infecting pathogenic Escherichia coli and Shigella strains.</title>
        <authorList>
            <person name="Svab D."/>
            <person name="Falgenhauer L."/>
            <person name="Rohde M."/>
            <person name="Chakraborty T."/>
            <person name="Toth I."/>
        </authorList>
    </citation>
    <scope>NUCLEOTIDE SEQUENCE [LARGE SCALE GENOMIC DNA]</scope>
</reference>
<sequence>MRITKAMQETIFENIIADNHPLRVRADKVRWNVARMVADLVLEARAKNGFKSDAEIGALIEEVKDLNKRGKDFLNVSNSFNKFRLEGEGEEKYYYDYNLYFTVGGQKREASFLGELDKDHRLRAGIITPGVGHEVARPYLGMFTPTGRINVPADHWVMARLQELESEVAAINGEHITLKSTVFATLNKFTTVKKLVAHWPEVEKYIPKDQPVTGTGIAISVADLNAMCGIPK</sequence>
<feature type="domain" description="Nucleotide modification associated" evidence="1">
    <location>
        <begin position="1"/>
        <end position="231"/>
    </location>
</feature>
<dbReference type="EMBL" id="MH363708">
    <property type="protein sequence ID" value="AXC34311.1"/>
    <property type="molecule type" value="Genomic_DNA"/>
</dbReference>
<evidence type="ECO:0000313" key="3">
    <source>
        <dbReference type="Proteomes" id="UP000266204"/>
    </source>
</evidence>
<organism evidence="2 3">
    <name type="scientific">Escherichia phage C130_2</name>
    <dbReference type="NCBI Taxonomy" id="2234093"/>
    <lineage>
        <taxon>Viruses</taxon>
        <taxon>Duplodnaviria</taxon>
        <taxon>Heunggongvirae</taxon>
        <taxon>Uroviricota</taxon>
        <taxon>Caudoviricetes</taxon>
        <taxon>Hungariovirus</taxon>
        <taxon>Hungariovirus C1302</taxon>
    </lineage>
</organism>
<dbReference type="InterPro" id="IPR040835">
    <property type="entry name" value="Nmad5"/>
</dbReference>
<evidence type="ECO:0000259" key="1">
    <source>
        <dbReference type="Pfam" id="PF18757"/>
    </source>
</evidence>
<proteinExistence type="predicted"/>
<accession>A0A384ZRN4</accession>
<dbReference type="Pfam" id="PF18757">
    <property type="entry name" value="Nmad5"/>
    <property type="match status" value="1"/>
</dbReference>
<gene>
    <name evidence="2" type="ORF">1302_0001</name>
</gene>
<keyword evidence="3" id="KW-1185">Reference proteome</keyword>